<dbReference type="EMBL" id="PGFZ01000005">
    <property type="protein sequence ID" value="POZ51646.1"/>
    <property type="molecule type" value="Genomic_DNA"/>
</dbReference>
<sequence>MKICRKTNHNVNGYADLKELAIDVVGLKLFTHILPIQPSDLLRQVLANNQQLPLQSEKAKSELLITPILNDIWQRNPKAFTYFSGYQFNIDDM</sequence>
<proteinExistence type="predicted"/>
<accession>A0A1Z4C0Z0</accession>
<keyword evidence="3" id="KW-1185">Reference proteome</keyword>
<evidence type="ECO:0000313" key="4">
    <source>
        <dbReference type="Proteomes" id="UP000237423"/>
    </source>
</evidence>
<reference evidence="2 4" key="2">
    <citation type="submission" date="2017-11" db="EMBL/GenBank/DDBJ databases">
        <title>Draft Genome Sequence of Methylobacter psychrotolerans Sph1T, an Obligate Methanotroph from Low-Temperature Environments.</title>
        <authorList>
            <person name="Oshkin I.Y."/>
            <person name="Miroshnikov K."/>
            <person name="Belova S.E."/>
            <person name="Korzhenkov A."/>
            <person name="Toshchakov S.V."/>
            <person name="Dedysh S.N."/>
        </authorList>
    </citation>
    <scope>NUCLEOTIDE SEQUENCE [LARGE SCALE GENOMIC DNA]</scope>
    <source>
        <strain evidence="2 4">Sph1</strain>
    </source>
</reference>
<dbReference type="OrthoDB" id="518124at2"/>
<evidence type="ECO:0000313" key="3">
    <source>
        <dbReference type="Proteomes" id="UP000197019"/>
    </source>
</evidence>
<organism evidence="1 3">
    <name type="scientific">Methylovulum psychrotolerans</name>
    <dbReference type="NCBI Taxonomy" id="1704499"/>
    <lineage>
        <taxon>Bacteria</taxon>
        <taxon>Pseudomonadati</taxon>
        <taxon>Pseudomonadota</taxon>
        <taxon>Gammaproteobacteria</taxon>
        <taxon>Methylococcales</taxon>
        <taxon>Methylococcaceae</taxon>
        <taxon>Methylovulum</taxon>
    </lineage>
</organism>
<dbReference type="Proteomes" id="UP000237423">
    <property type="component" value="Unassembled WGS sequence"/>
</dbReference>
<dbReference type="Proteomes" id="UP000197019">
    <property type="component" value="Chromosome"/>
</dbReference>
<dbReference type="EMBL" id="CP022129">
    <property type="protein sequence ID" value="ASF47181.1"/>
    <property type="molecule type" value="Genomic_DNA"/>
</dbReference>
<reference evidence="1 3" key="1">
    <citation type="submission" date="2017-06" db="EMBL/GenBank/DDBJ databases">
        <title>Genome Sequencing of the methanotroph Methylovulum psychrotolerants str. HV10-M2 isolated from a high-altitude environment.</title>
        <authorList>
            <person name="Mateos-Rivera A."/>
        </authorList>
    </citation>
    <scope>NUCLEOTIDE SEQUENCE [LARGE SCALE GENOMIC DNA]</scope>
    <source>
        <strain evidence="1 3">HV10_M2</strain>
    </source>
</reference>
<dbReference type="RefSeq" id="WP_088620053.1">
    <property type="nucleotide sequence ID" value="NZ_CP022129.1"/>
</dbReference>
<evidence type="ECO:0000313" key="2">
    <source>
        <dbReference type="EMBL" id="POZ51646.1"/>
    </source>
</evidence>
<evidence type="ECO:0000313" key="1">
    <source>
        <dbReference type="EMBL" id="ASF47181.1"/>
    </source>
</evidence>
<dbReference type="KEGG" id="mpsy:CEK71_14505"/>
<protein>
    <submittedName>
        <fullName evidence="1">Uncharacterized protein</fullName>
    </submittedName>
</protein>
<name>A0A1Z4C0Z0_9GAMM</name>
<dbReference type="AlphaFoldDB" id="A0A1Z4C0Z0"/>
<gene>
    <name evidence="2" type="ORF">AADEFJLK_02515</name>
    <name evidence="1" type="ORF">CEK71_14505</name>
</gene>